<dbReference type="EMBL" id="BAAAZG010000038">
    <property type="protein sequence ID" value="GAA4085176.1"/>
    <property type="molecule type" value="Genomic_DNA"/>
</dbReference>
<keyword evidence="2" id="KW-1185">Reference proteome</keyword>
<comment type="caution">
    <text evidence="1">The sequence shown here is derived from an EMBL/GenBank/DDBJ whole genome shotgun (WGS) entry which is preliminary data.</text>
</comment>
<dbReference type="Proteomes" id="UP001500683">
    <property type="component" value="Unassembled WGS sequence"/>
</dbReference>
<reference evidence="2" key="1">
    <citation type="journal article" date="2019" name="Int. J. Syst. Evol. Microbiol.">
        <title>The Global Catalogue of Microorganisms (GCM) 10K type strain sequencing project: providing services to taxonomists for standard genome sequencing and annotation.</title>
        <authorList>
            <consortium name="The Broad Institute Genomics Platform"/>
            <consortium name="The Broad Institute Genome Sequencing Center for Infectious Disease"/>
            <person name="Wu L."/>
            <person name="Ma J."/>
        </authorList>
    </citation>
    <scope>NUCLEOTIDE SEQUENCE [LARGE SCALE GENOMIC DNA]</scope>
    <source>
        <strain evidence="2">JCM 16702</strain>
    </source>
</reference>
<gene>
    <name evidence="1" type="ORF">GCM10022214_51470</name>
</gene>
<protein>
    <submittedName>
        <fullName evidence="1">Uncharacterized protein</fullName>
    </submittedName>
</protein>
<organism evidence="1 2">
    <name type="scientific">Actinomadura miaoliensis</name>
    <dbReference type="NCBI Taxonomy" id="430685"/>
    <lineage>
        <taxon>Bacteria</taxon>
        <taxon>Bacillati</taxon>
        <taxon>Actinomycetota</taxon>
        <taxon>Actinomycetes</taxon>
        <taxon>Streptosporangiales</taxon>
        <taxon>Thermomonosporaceae</taxon>
        <taxon>Actinomadura</taxon>
    </lineage>
</organism>
<accession>A0ABP7WB44</accession>
<sequence length="114" mass="12548">MQPSAPSPDRAMHPDVIDMAARHAARQVSIRWEGLYADVRAVSASCTCGWSHHAAPGDEPRTLQAAIDRHMLGILPAWQPGARRCGRAMLRWPGGAWLHAAEPQAFMGHRARPR</sequence>
<proteinExistence type="predicted"/>
<name>A0ABP7WB44_9ACTN</name>
<evidence type="ECO:0000313" key="2">
    <source>
        <dbReference type="Proteomes" id="UP001500683"/>
    </source>
</evidence>
<evidence type="ECO:0000313" key="1">
    <source>
        <dbReference type="EMBL" id="GAA4085176.1"/>
    </source>
</evidence>